<dbReference type="EMBL" id="CP002868">
    <property type="protein sequence ID" value="AEJ19213.1"/>
    <property type="molecule type" value="Genomic_DNA"/>
</dbReference>
<feature type="transmembrane region" description="Helical" evidence="1">
    <location>
        <begin position="428"/>
        <end position="452"/>
    </location>
</feature>
<dbReference type="SUPFAM" id="SSF82693">
    <property type="entry name" value="Multidrug efflux transporter AcrB pore domain, PN1, PN2, PC1 and PC2 subdomains"/>
    <property type="match status" value="2"/>
</dbReference>
<dbReference type="STRING" id="744872.Spica_1065"/>
<evidence type="ECO:0000313" key="3">
    <source>
        <dbReference type="Proteomes" id="UP000000503"/>
    </source>
</evidence>
<feature type="transmembrane region" description="Helical" evidence="1">
    <location>
        <begin position="994"/>
        <end position="1016"/>
    </location>
</feature>
<keyword evidence="1" id="KW-0472">Membrane</keyword>
<dbReference type="PRINTS" id="PR00702">
    <property type="entry name" value="ACRIFLAVINRP"/>
</dbReference>
<feature type="transmembrane region" description="Helical" evidence="1">
    <location>
        <begin position="962"/>
        <end position="982"/>
    </location>
</feature>
<dbReference type="HOGENOM" id="CLU_002755_0_1_12"/>
<dbReference type="RefSeq" id="WP_013968524.1">
    <property type="nucleotide sequence ID" value="NC_015732.1"/>
</dbReference>
<dbReference type="GO" id="GO:0005886">
    <property type="term" value="C:plasma membrane"/>
    <property type="evidence" value="ECO:0007669"/>
    <property type="project" value="TreeGrafter"/>
</dbReference>
<sequence>MERLILICVKRPVAVTMALAALLLFGGIALSELPIDALPELQVPRVQVSASYPGIASRDIRTVLTIPLEDALASVRSLQRIRSVSRDGEAVLVLDFVWGTNPADAALLVREAIDSVYPQLPEGVSRPIVLPADSSNQPIAIIGVRSRTDQAQFARHIAEYELRSRFRRIDGIGMVLLVGGQKEEIQVQVDAQRSFSRGLGAASFADLIGSEWADVSVGSAREGNHELVIISAGKPQQLDELNRRVLSARSGPVYPDEVGQVVLAYRERESLFIVNGREAVALELYRRVRANPLGVARQIRQRMAEAQKELGRDVDIVLVYDGSEHTRKGLVDLGRSALFGSIAVILALLFFIRSARGSLLTLLSLPISAAAALCSLALAGKSLNSMSLGGLALGIGLVSDTSVVILELMERRYGGIHEKPLAEDLARLVARVSASSLGSTLTTMIVFIPILFLPGPLGQLFADLSITLIAAVAAGWAYAQFALPSLYPQRRYRLWGYRRWWPRRKKTRAPRPILVHITDGYRWLLRGSLRHPLRVYAVALFSVIFGTVVLLSRPVRFSPTNGAEELEIQVAFAPGMRLDAMVFHGEALSRLVADLPEISVVFGRSGAEPEDVLHRASPEYKQELLTLRCILKRGGSAQKLIPLLTERVQTYIDDKGPPGLSFRIAYPEDPIETLLGLSSAYTLALKGKSPETVQTMLGSALDELAARSPGTQFTYRPSGNRPELSIHLKRDRSATAQISAFSVARTLQASTEGRAASRMELEGRPIDIRVKARLDENRPLETLEALPVNEGGQAPVFLGSLATLTRTEGAAALARLDRSDVVYIDGTPASGQGKRLVQVMQRASLEIPGLTYADDSAFSRYRQSLMFTVFLVILLLYFLMAAQFESYSLPILLMVSIPVALSGAGPALALVGSGLDSGSIVGLAVLFGLVVNNAIILFEVSKEQIDKGRSRVIAVYSGSIERLISVLTTTTTTLLALLPVIIAPLGATQRSMSAAMFGGIAASTFISLLVIPPLLVHYMPQFTPATPGGPHGNS</sequence>
<protein>
    <submittedName>
        <fullName evidence="2">Acriflavin resistance protein</fullName>
    </submittedName>
</protein>
<keyword evidence="1" id="KW-0812">Transmembrane</keyword>
<dbReference type="SUPFAM" id="SSF82714">
    <property type="entry name" value="Multidrug efflux transporter AcrB TolC docking domain, DN and DC subdomains"/>
    <property type="match status" value="1"/>
</dbReference>
<reference evidence="3" key="1">
    <citation type="journal article" date="2013" name="Stand. Genomic Sci.">
        <title>Genome sequence of the thermophilic fresh-water bacterium Spirochaeta caldaria type strain (H1(T)), reclassification of Spirochaeta caldaria, Spirochaeta stenostrepta, and Spirochaeta zuelzerae in the genus Treponema as Treponema caldaria comb. nov., Treponema stenostrepta comb. nov., and Treponema zuelzerae comb. nov., and emendation of the genus Treponema.</title>
        <authorList>
            <person name="Abt B."/>
            <person name="Goker M."/>
            <person name="Scheuner C."/>
            <person name="Han C."/>
            <person name="Lu M."/>
            <person name="Misra M."/>
            <person name="Lapidus A."/>
            <person name="Nolan M."/>
            <person name="Lucas S."/>
            <person name="Hammon N."/>
            <person name="Deshpande S."/>
            <person name="Cheng J.F."/>
            <person name="Tapia R."/>
            <person name="Goodwin L.A."/>
            <person name="Pitluck S."/>
            <person name="Liolios K."/>
            <person name="Pagani I."/>
            <person name="Ivanova N."/>
            <person name="Mavromatis K."/>
            <person name="Mikhailova N."/>
            <person name="Huntemann M."/>
            <person name="Pati A."/>
            <person name="Chen A."/>
            <person name="Palaniappan K."/>
            <person name="Land M."/>
            <person name="Hauser L."/>
            <person name="Jeffries C.D."/>
            <person name="Rohde M."/>
            <person name="Spring S."/>
            <person name="Gronow S."/>
            <person name="Detter J.C."/>
            <person name="Bristow J."/>
            <person name="Eisen J.A."/>
            <person name="Markowitz V."/>
            <person name="Hugenholtz P."/>
            <person name="Kyrpides N.C."/>
            <person name="Woyke T."/>
            <person name="Klenk H.P."/>
        </authorList>
    </citation>
    <scope>NUCLEOTIDE SEQUENCE</scope>
    <source>
        <strain evidence="3">ATCC 51460 / DSM 7334 / H1</strain>
    </source>
</reference>
<proteinExistence type="predicted"/>
<organism evidence="2 3">
    <name type="scientific">Gracilinema caldarium (strain ATCC 51460 / DSM 7334 / H1)</name>
    <name type="common">Treponema caldarium</name>
    <dbReference type="NCBI Taxonomy" id="744872"/>
    <lineage>
        <taxon>Bacteria</taxon>
        <taxon>Pseudomonadati</taxon>
        <taxon>Spirochaetota</taxon>
        <taxon>Spirochaetia</taxon>
        <taxon>Spirochaetales</taxon>
        <taxon>Breznakiellaceae</taxon>
        <taxon>Gracilinema</taxon>
    </lineage>
</organism>
<dbReference type="SUPFAM" id="SSF82866">
    <property type="entry name" value="Multidrug efflux transporter AcrB transmembrane domain"/>
    <property type="match status" value="2"/>
</dbReference>
<dbReference type="AlphaFoldDB" id="F8EXI6"/>
<dbReference type="Pfam" id="PF00873">
    <property type="entry name" value="ACR_tran"/>
    <property type="match status" value="1"/>
</dbReference>
<dbReference type="InterPro" id="IPR027463">
    <property type="entry name" value="AcrB_DN_DC_subdom"/>
</dbReference>
<dbReference type="PANTHER" id="PTHR32063">
    <property type="match status" value="1"/>
</dbReference>
<feature type="transmembrane region" description="Helical" evidence="1">
    <location>
        <begin position="333"/>
        <end position="352"/>
    </location>
</feature>
<dbReference type="GO" id="GO:0042910">
    <property type="term" value="F:xenobiotic transmembrane transporter activity"/>
    <property type="evidence" value="ECO:0007669"/>
    <property type="project" value="TreeGrafter"/>
</dbReference>
<keyword evidence="1" id="KW-1133">Transmembrane helix</keyword>
<dbReference type="OrthoDB" id="366306at2"/>
<dbReference type="Gene3D" id="1.20.1640.10">
    <property type="entry name" value="Multidrug efflux transporter AcrB transmembrane domain"/>
    <property type="match status" value="2"/>
</dbReference>
<dbReference type="Gene3D" id="3.30.2090.10">
    <property type="entry name" value="Multidrug efflux transporter AcrB TolC docking domain, DN and DC subdomains"/>
    <property type="match status" value="2"/>
</dbReference>
<dbReference type="InterPro" id="IPR001036">
    <property type="entry name" value="Acrflvin-R"/>
</dbReference>
<dbReference type="PANTHER" id="PTHR32063:SF0">
    <property type="entry name" value="SWARMING MOTILITY PROTEIN SWRC"/>
    <property type="match status" value="1"/>
</dbReference>
<gene>
    <name evidence="2" type="ordered locus">Spica_1065</name>
</gene>
<feature type="transmembrane region" description="Helical" evidence="1">
    <location>
        <begin position="891"/>
        <end position="914"/>
    </location>
</feature>
<dbReference type="Gene3D" id="3.30.70.1320">
    <property type="entry name" value="Multidrug efflux transporter AcrB pore domain like"/>
    <property type="match status" value="1"/>
</dbReference>
<keyword evidence="3" id="KW-1185">Reference proteome</keyword>
<dbReference type="eggNOG" id="COG0841">
    <property type="taxonomic scope" value="Bacteria"/>
</dbReference>
<dbReference type="Gene3D" id="3.30.70.1440">
    <property type="entry name" value="Multidrug efflux transporter AcrB pore domain"/>
    <property type="match status" value="1"/>
</dbReference>
<feature type="transmembrane region" description="Helical" evidence="1">
    <location>
        <begin position="865"/>
        <end position="884"/>
    </location>
</feature>
<name>F8EXI6_GRAC1</name>
<feature type="transmembrane region" description="Helical" evidence="1">
    <location>
        <begin position="464"/>
        <end position="483"/>
    </location>
</feature>
<evidence type="ECO:0000313" key="2">
    <source>
        <dbReference type="EMBL" id="AEJ19213.1"/>
    </source>
</evidence>
<evidence type="ECO:0000256" key="1">
    <source>
        <dbReference type="SAM" id="Phobius"/>
    </source>
</evidence>
<feature type="transmembrane region" description="Helical" evidence="1">
    <location>
        <begin position="386"/>
        <end position="408"/>
    </location>
</feature>
<feature type="transmembrane region" description="Helical" evidence="1">
    <location>
        <begin position="533"/>
        <end position="551"/>
    </location>
</feature>
<feature type="transmembrane region" description="Helical" evidence="1">
    <location>
        <begin position="920"/>
        <end position="941"/>
    </location>
</feature>
<dbReference type="Proteomes" id="UP000000503">
    <property type="component" value="Chromosome"/>
</dbReference>
<feature type="transmembrane region" description="Helical" evidence="1">
    <location>
        <begin position="359"/>
        <end position="380"/>
    </location>
</feature>
<dbReference type="KEGG" id="scd:Spica_1065"/>
<dbReference type="Gene3D" id="3.30.70.1430">
    <property type="entry name" value="Multidrug efflux transporter AcrB pore domain"/>
    <property type="match status" value="2"/>
</dbReference>
<accession>F8EXI6</accession>